<keyword evidence="10" id="KW-1185">Reference proteome</keyword>
<dbReference type="GO" id="GO:0016020">
    <property type="term" value="C:membrane"/>
    <property type="evidence" value="ECO:0007669"/>
    <property type="project" value="InterPro"/>
</dbReference>
<dbReference type="eggNOG" id="COG4512">
    <property type="taxonomic scope" value="Bacteria"/>
</dbReference>
<dbReference type="HOGENOM" id="CLU_098969_0_0_9"/>
<keyword evidence="7 8" id="KW-0472">Membrane</keyword>
<evidence type="ECO:0000256" key="2">
    <source>
        <dbReference type="ARBA" id="ARBA00022654"/>
    </source>
</evidence>
<feature type="transmembrane region" description="Helical" evidence="8">
    <location>
        <begin position="28"/>
        <end position="50"/>
    </location>
</feature>
<evidence type="ECO:0000256" key="4">
    <source>
        <dbReference type="ARBA" id="ARBA00022692"/>
    </source>
</evidence>
<gene>
    <name evidence="9" type="ordered locus">Clocl_4216</name>
</gene>
<feature type="transmembrane region" description="Helical" evidence="8">
    <location>
        <begin position="56"/>
        <end position="73"/>
    </location>
</feature>
<dbReference type="GO" id="GO:0009372">
    <property type="term" value="P:quorum sensing"/>
    <property type="evidence" value="ECO:0007669"/>
    <property type="project" value="UniProtKB-KW"/>
</dbReference>
<evidence type="ECO:0000256" key="8">
    <source>
        <dbReference type="SAM" id="Phobius"/>
    </source>
</evidence>
<accession>G8LUJ4</accession>
<feature type="transmembrane region" description="Helical" evidence="8">
    <location>
        <begin position="85"/>
        <end position="103"/>
    </location>
</feature>
<reference evidence="10" key="1">
    <citation type="submission" date="2011-12" db="EMBL/GenBank/DDBJ databases">
        <title>Complete sequence of Clostridium clariflavum DSM 19732.</title>
        <authorList>
            <consortium name="US DOE Joint Genome Institute"/>
            <person name="Lucas S."/>
            <person name="Han J."/>
            <person name="Lapidus A."/>
            <person name="Cheng J.-F."/>
            <person name="Goodwin L."/>
            <person name="Pitluck S."/>
            <person name="Peters L."/>
            <person name="Teshima H."/>
            <person name="Detter J.C."/>
            <person name="Han C."/>
            <person name="Tapia R."/>
            <person name="Land M."/>
            <person name="Hauser L."/>
            <person name="Kyrpides N."/>
            <person name="Ivanova N."/>
            <person name="Pagani I."/>
            <person name="Kitzmiller T."/>
            <person name="Lynd L."/>
            <person name="Izquierdo J."/>
            <person name="Woyke T."/>
        </authorList>
    </citation>
    <scope>NUCLEOTIDE SEQUENCE [LARGE SCALE GENOMIC DNA]</scope>
    <source>
        <strain evidence="10">DSM 19732 / NBRC 101661 / EBR45</strain>
    </source>
</reference>
<evidence type="ECO:0000313" key="9">
    <source>
        <dbReference type="EMBL" id="AEV70642.1"/>
    </source>
</evidence>
<reference evidence="9 10" key="2">
    <citation type="journal article" date="2012" name="Stand. Genomic Sci.">
        <title>Complete Genome Sequence of Clostridium clariflavum DSM 19732.</title>
        <authorList>
            <person name="Izquierdo J.A."/>
            <person name="Goodwin L."/>
            <person name="Davenport K.W."/>
            <person name="Teshima H."/>
            <person name="Bruce D."/>
            <person name="Detter C."/>
            <person name="Tapia R."/>
            <person name="Han S."/>
            <person name="Land M."/>
            <person name="Hauser L."/>
            <person name="Jeffries C.D."/>
            <person name="Han J."/>
            <person name="Pitluck S."/>
            <person name="Nolan M."/>
            <person name="Chen A."/>
            <person name="Huntemann M."/>
            <person name="Mavromatis K."/>
            <person name="Mikhailova N."/>
            <person name="Liolios K."/>
            <person name="Woyke T."/>
            <person name="Lynd L.R."/>
        </authorList>
    </citation>
    <scope>NUCLEOTIDE SEQUENCE [LARGE SCALE GENOMIC DNA]</scope>
    <source>
        <strain evidence="10">DSM 19732 / NBRC 101661 / EBR45</strain>
    </source>
</reference>
<feature type="transmembrane region" description="Helical" evidence="8">
    <location>
        <begin position="174"/>
        <end position="200"/>
    </location>
</feature>
<dbReference type="Pfam" id="PF04647">
    <property type="entry name" value="AgrB"/>
    <property type="match status" value="1"/>
</dbReference>
<dbReference type="Proteomes" id="UP000005435">
    <property type="component" value="Chromosome"/>
</dbReference>
<keyword evidence="3" id="KW-0645">Protease</keyword>
<dbReference type="STRING" id="720554.Clocl_4216"/>
<keyword evidence="1" id="KW-1003">Cell membrane</keyword>
<evidence type="ECO:0000256" key="7">
    <source>
        <dbReference type="ARBA" id="ARBA00023136"/>
    </source>
</evidence>
<evidence type="ECO:0000256" key="3">
    <source>
        <dbReference type="ARBA" id="ARBA00022670"/>
    </source>
</evidence>
<keyword evidence="2" id="KW-0673">Quorum sensing</keyword>
<organism evidence="9 10">
    <name type="scientific">Acetivibrio clariflavus (strain DSM 19732 / NBRC 101661 / EBR45)</name>
    <name type="common">Clostridium clariflavum</name>
    <dbReference type="NCBI Taxonomy" id="720554"/>
    <lineage>
        <taxon>Bacteria</taxon>
        <taxon>Bacillati</taxon>
        <taxon>Bacillota</taxon>
        <taxon>Clostridia</taxon>
        <taxon>Eubacteriales</taxon>
        <taxon>Oscillospiraceae</taxon>
        <taxon>Acetivibrio</taxon>
    </lineage>
</organism>
<dbReference type="SMART" id="SM00793">
    <property type="entry name" value="AgrB"/>
    <property type="match status" value="1"/>
</dbReference>
<evidence type="ECO:0000313" key="10">
    <source>
        <dbReference type="Proteomes" id="UP000005435"/>
    </source>
</evidence>
<dbReference type="GO" id="GO:0008233">
    <property type="term" value="F:peptidase activity"/>
    <property type="evidence" value="ECO:0007669"/>
    <property type="project" value="UniProtKB-KW"/>
</dbReference>
<evidence type="ECO:0000256" key="1">
    <source>
        <dbReference type="ARBA" id="ARBA00022475"/>
    </source>
</evidence>
<proteinExistence type="predicted"/>
<dbReference type="RefSeq" id="WP_014257137.1">
    <property type="nucleotide sequence ID" value="NC_016627.1"/>
</dbReference>
<keyword evidence="6 8" id="KW-1133">Transmembrane helix</keyword>
<dbReference type="EMBL" id="CP003065">
    <property type="protein sequence ID" value="AEV70642.1"/>
    <property type="molecule type" value="Genomic_DNA"/>
</dbReference>
<dbReference type="KEGG" id="ccl:Clocl_4216"/>
<protein>
    <submittedName>
        <fullName evidence="9">Protein possibly involved in post-translational modification of quorum-sensing peptides</fullName>
    </submittedName>
</protein>
<keyword evidence="5" id="KW-0378">Hydrolase</keyword>
<feature type="transmembrane region" description="Helical" evidence="8">
    <location>
        <begin position="109"/>
        <end position="130"/>
    </location>
</feature>
<dbReference type="AlphaFoldDB" id="G8LUJ4"/>
<evidence type="ECO:0000256" key="5">
    <source>
        <dbReference type="ARBA" id="ARBA00022801"/>
    </source>
</evidence>
<name>G8LUJ4_ACECE</name>
<evidence type="ECO:0000256" key="6">
    <source>
        <dbReference type="ARBA" id="ARBA00022989"/>
    </source>
</evidence>
<dbReference type="OrthoDB" id="2854767at2"/>
<dbReference type="GO" id="GO:0006508">
    <property type="term" value="P:proteolysis"/>
    <property type="evidence" value="ECO:0007669"/>
    <property type="project" value="UniProtKB-KW"/>
</dbReference>
<feature type="transmembrane region" description="Helical" evidence="8">
    <location>
        <begin position="151"/>
        <end position="168"/>
    </location>
</feature>
<keyword evidence="4 8" id="KW-0812">Transmembrane</keyword>
<sequence>MRFIEVLSYSGANYLMKQKGENHEKRRVYFYGLQVIIGAIVKFIILFILAFITDTLLTTFLMAVVFASLRSIAGGYHMDTFGKCLGVSISLFMVFSIIARYTYQYWNDYHVIIFAIIAVVVSLFSIYKWAPSDNPNRPITDPKEIKRFKNLSIVYLGIWAVISFVLIYTKLYMIFLSIAFGLLLEIFSITPAGHTFFDFIKNSLKKKKKKLSKK</sequence>
<dbReference type="InterPro" id="IPR006741">
    <property type="entry name" value="AgrB"/>
</dbReference>